<organism evidence="1">
    <name type="scientific">Hexamita inflata</name>
    <dbReference type="NCBI Taxonomy" id="28002"/>
    <lineage>
        <taxon>Eukaryota</taxon>
        <taxon>Metamonada</taxon>
        <taxon>Diplomonadida</taxon>
        <taxon>Hexamitidae</taxon>
        <taxon>Hexamitinae</taxon>
        <taxon>Hexamita</taxon>
    </lineage>
</organism>
<comment type="caution">
    <text evidence="1">The sequence shown here is derived from an EMBL/GenBank/DDBJ whole genome shotgun (WGS) entry which is preliminary data.</text>
</comment>
<gene>
    <name evidence="1" type="ORF">HINF_LOCUS37782</name>
    <name evidence="2" type="ORF">HINF_LOCUS40488</name>
</gene>
<evidence type="ECO:0000313" key="1">
    <source>
        <dbReference type="EMBL" id="CAI9950137.1"/>
    </source>
</evidence>
<reference evidence="2 3" key="2">
    <citation type="submission" date="2024-07" db="EMBL/GenBank/DDBJ databases">
        <authorList>
            <person name="Akdeniz Z."/>
        </authorList>
    </citation>
    <scope>NUCLEOTIDE SEQUENCE [LARGE SCALE GENOMIC DNA]</scope>
</reference>
<keyword evidence="3" id="KW-1185">Reference proteome</keyword>
<name>A0AA86Q686_9EUKA</name>
<dbReference type="AlphaFoldDB" id="A0AA86Q686"/>
<evidence type="ECO:0000313" key="3">
    <source>
        <dbReference type="Proteomes" id="UP001642409"/>
    </source>
</evidence>
<evidence type="ECO:0000313" key="2">
    <source>
        <dbReference type="EMBL" id="CAL6044297.1"/>
    </source>
</evidence>
<reference evidence="1" key="1">
    <citation type="submission" date="2023-06" db="EMBL/GenBank/DDBJ databases">
        <authorList>
            <person name="Kurt Z."/>
        </authorList>
    </citation>
    <scope>NUCLEOTIDE SEQUENCE</scope>
</reference>
<dbReference type="EMBL" id="CAXDID020000160">
    <property type="protein sequence ID" value="CAL6044297.1"/>
    <property type="molecule type" value="Genomic_DNA"/>
</dbReference>
<protein>
    <submittedName>
        <fullName evidence="1">Uncharacterized protein</fullName>
    </submittedName>
</protein>
<dbReference type="EMBL" id="CATOUU010000807">
    <property type="protein sequence ID" value="CAI9950137.1"/>
    <property type="molecule type" value="Genomic_DNA"/>
</dbReference>
<dbReference type="Proteomes" id="UP001642409">
    <property type="component" value="Unassembled WGS sequence"/>
</dbReference>
<proteinExistence type="predicted"/>
<accession>A0AA86Q686</accession>
<sequence>MKCDIIILQSELIFQASGYNTAGVLHESCLNITITNTSIQSRFNSSHSSCVVLNINQQLLQFSLTNVNISNYQLTGISSILVTSVQQVTSVGINQVNVCSNQQALTENLLSNLQLSQQIISNCASICLGDKRYAYGICLQKIQHSDIDVTNNTITCSDSFQFNGEICECKYGFILNVSSCVDIIGMIEKIEKQSSSVNKDILSLIEQSIISNYSQFENYMISNISLFDSNLKNIIDTASQSVATNLQYLEQKIISNYSKADNNLLLNTSILDKRIFDNMTAISQNLSSYIGSLDVGIMNNVTMLSNNLRINSSNLESYIVTNYSQLDLSLNSNITILEGKMIGNVSSIYTNIQQNSTMLEFYIRSNFTLADNNLQSNVSALTASNLQLKAQLDGLMYLTYTTESEILFTCNLAQYTFKQFNVQSITNTVNTANFTKGFVFEQPISNAFINVLSIDSAFTMFKNQKQFTNIKISLNTIAFASGTILTFATQVHIQQMSIISVDGTQLSVNSGEQLNIIQSSSTSCLINNLLLNLTFSHMSQGGINLVHNQQANMSIKGYQIFGNYYSSQCVALGAQIAQASYISVSAVIINPNVFTVGNQSSFIFSKISYCRINVDSVEISVGNETNPNIQTQIVSNNITYIQFGGIIAMINASQTQINGVTYNSFEQWQTQFSNNSGQLVGAVYYNSSQVLLQTICFNINISLGQNTSQCVNFGVLGLSEGTLELQNAIVYYKTKNGIFNHFGTVGNVTSTCLNATFSNLQIEMIMAYSVLGRFGAMSGILNAQNWSIDAITVKYSNISGQHGGLILGYSANNGTILNIILIASQISVSINDGENACAGMILCWAVKATIQIQNIFSQNNYIYANSLQVPVGLTYTQISMIGGIIGEMNNNTFVQIIKTSQNNITLVTTQHLNSQVGGIVGNIFHVCLIQDSTIKQSRLISVGNLSARAGGFVGNLQTKGLVSQLVRIINSSYNMLNITAISDNYSYSNGIVGIMGATTLQISNFSISNVIIVSQGLIVQAKMIVSYLIGSTITLQNVVTLGSNVINSVPTANCVLISIDSQSGC</sequence>